<dbReference type="SUPFAM" id="SSF51110">
    <property type="entry name" value="alpha-D-mannose-specific plant lectins"/>
    <property type="match status" value="1"/>
</dbReference>
<gene>
    <name evidence="6" type="ORF">TSUD_354500</name>
</gene>
<dbReference type="PANTHER" id="PTHR47976">
    <property type="entry name" value="G-TYPE LECTIN S-RECEPTOR-LIKE SERINE/THREONINE-PROTEIN KINASE SD2-5"/>
    <property type="match status" value="1"/>
</dbReference>
<evidence type="ECO:0000259" key="5">
    <source>
        <dbReference type="PROSITE" id="PS50927"/>
    </source>
</evidence>
<dbReference type="InterPro" id="IPR051343">
    <property type="entry name" value="G-type_lectin_kinases/EP1-like"/>
</dbReference>
<evidence type="ECO:0000256" key="3">
    <source>
        <dbReference type="ARBA" id="ARBA00023180"/>
    </source>
</evidence>
<evidence type="ECO:0000256" key="2">
    <source>
        <dbReference type="ARBA" id="ARBA00023157"/>
    </source>
</evidence>
<dbReference type="PROSITE" id="PS50927">
    <property type="entry name" value="BULB_LECTIN"/>
    <property type="match status" value="1"/>
</dbReference>
<dbReference type="Pfam" id="PF01453">
    <property type="entry name" value="B_lectin"/>
    <property type="match status" value="1"/>
</dbReference>
<feature type="chain" id="PRO_5016437570" description="Bulb-type lectin domain-containing protein" evidence="4">
    <location>
        <begin position="23"/>
        <end position="282"/>
    </location>
</feature>
<protein>
    <recommendedName>
        <fullName evidence="5">Bulb-type lectin domain-containing protein</fullName>
    </recommendedName>
</protein>
<dbReference type="FunFam" id="2.90.10.10:FF:000013">
    <property type="entry name" value="G-type lectin S-receptor-like serine/threonine-protein kinase LECRK1"/>
    <property type="match status" value="1"/>
</dbReference>
<keyword evidence="7" id="KW-1185">Reference proteome</keyword>
<dbReference type="InterPro" id="IPR036426">
    <property type="entry name" value="Bulb-type_lectin_dom_sf"/>
</dbReference>
<name>A0A2Z6MXN3_TRISU</name>
<dbReference type="OrthoDB" id="1930390at2759"/>
<evidence type="ECO:0000256" key="1">
    <source>
        <dbReference type="ARBA" id="ARBA00022729"/>
    </source>
</evidence>
<feature type="signal peptide" evidence="4">
    <location>
        <begin position="1"/>
        <end position="22"/>
    </location>
</feature>
<sequence length="282" mass="30994">MASSLLPFLLYSLILQSTSVVAQTKSTIAIGDSYTAQNNSSPWLLSPSGEFAFGFLALKDTADLFFLSIWYAKISDKTVVWYANRDSPAPKGSKVKLQANDGLVLTYPNGGGLWNTTEVISDGVFRGVFNDTGNFVLENANSKSVWETFKFPSDTLLPSQVVEKGGKLSSRLKETNFSKGRFELLLQGNGDLVMHAINLPSGYANGDDYYLKGAVDALVEGDNEALADKEKLEKLVMIAIWCVQEDPYLRPTMRNVLHMLEGTVEVQVPPYPSPISIQYSLN</sequence>
<dbReference type="Gene3D" id="1.10.510.10">
    <property type="entry name" value="Transferase(Phosphotransferase) domain 1"/>
    <property type="match status" value="1"/>
</dbReference>
<proteinExistence type="predicted"/>
<keyword evidence="3" id="KW-0325">Glycoprotein</keyword>
<dbReference type="PANTHER" id="PTHR47976:SF15">
    <property type="entry name" value="G-TYPE LECTIN S-RECEPTOR-LIKE SERINE_THREONINE-PROTEIN KINASE RLK1"/>
    <property type="match status" value="1"/>
</dbReference>
<reference evidence="7" key="1">
    <citation type="journal article" date="2017" name="Front. Plant Sci.">
        <title>Climate Clever Clovers: New Paradigm to Reduce the Environmental Footprint of Ruminants by Breeding Low Methanogenic Forages Utilizing Haplotype Variation.</title>
        <authorList>
            <person name="Kaur P."/>
            <person name="Appels R."/>
            <person name="Bayer P.E."/>
            <person name="Keeble-Gagnere G."/>
            <person name="Wang J."/>
            <person name="Hirakawa H."/>
            <person name="Shirasawa K."/>
            <person name="Vercoe P."/>
            <person name="Stefanova K."/>
            <person name="Durmic Z."/>
            <person name="Nichols P."/>
            <person name="Revell C."/>
            <person name="Isobe S.N."/>
            <person name="Edwards D."/>
            <person name="Erskine W."/>
        </authorList>
    </citation>
    <scope>NUCLEOTIDE SEQUENCE [LARGE SCALE GENOMIC DNA]</scope>
    <source>
        <strain evidence="7">cv. Daliak</strain>
    </source>
</reference>
<organism evidence="6 7">
    <name type="scientific">Trifolium subterraneum</name>
    <name type="common">Subterranean clover</name>
    <dbReference type="NCBI Taxonomy" id="3900"/>
    <lineage>
        <taxon>Eukaryota</taxon>
        <taxon>Viridiplantae</taxon>
        <taxon>Streptophyta</taxon>
        <taxon>Embryophyta</taxon>
        <taxon>Tracheophyta</taxon>
        <taxon>Spermatophyta</taxon>
        <taxon>Magnoliopsida</taxon>
        <taxon>eudicotyledons</taxon>
        <taxon>Gunneridae</taxon>
        <taxon>Pentapetalae</taxon>
        <taxon>rosids</taxon>
        <taxon>fabids</taxon>
        <taxon>Fabales</taxon>
        <taxon>Fabaceae</taxon>
        <taxon>Papilionoideae</taxon>
        <taxon>50 kb inversion clade</taxon>
        <taxon>NPAAA clade</taxon>
        <taxon>Hologalegina</taxon>
        <taxon>IRL clade</taxon>
        <taxon>Trifolieae</taxon>
        <taxon>Trifolium</taxon>
    </lineage>
</organism>
<dbReference type="EMBL" id="DF973665">
    <property type="protein sequence ID" value="GAU37294.1"/>
    <property type="molecule type" value="Genomic_DNA"/>
</dbReference>
<keyword evidence="2" id="KW-1015">Disulfide bond</keyword>
<dbReference type="InterPro" id="IPR001480">
    <property type="entry name" value="Bulb-type_lectin_dom"/>
</dbReference>
<accession>A0A2Z6MXN3</accession>
<dbReference type="Proteomes" id="UP000242715">
    <property type="component" value="Unassembled WGS sequence"/>
</dbReference>
<dbReference type="SMART" id="SM00108">
    <property type="entry name" value="B_lectin"/>
    <property type="match status" value="1"/>
</dbReference>
<evidence type="ECO:0000256" key="4">
    <source>
        <dbReference type="SAM" id="SignalP"/>
    </source>
</evidence>
<evidence type="ECO:0000313" key="7">
    <source>
        <dbReference type="Proteomes" id="UP000242715"/>
    </source>
</evidence>
<dbReference type="AlphaFoldDB" id="A0A2Z6MXN3"/>
<keyword evidence="1 4" id="KW-0732">Signal</keyword>
<feature type="domain" description="Bulb-type lectin" evidence="5">
    <location>
        <begin position="19"/>
        <end position="150"/>
    </location>
</feature>
<evidence type="ECO:0000313" key="6">
    <source>
        <dbReference type="EMBL" id="GAU37294.1"/>
    </source>
</evidence>
<dbReference type="Gene3D" id="2.90.10.10">
    <property type="entry name" value="Bulb-type lectin domain"/>
    <property type="match status" value="1"/>
</dbReference>
<dbReference type="CDD" id="cd00028">
    <property type="entry name" value="B_lectin"/>
    <property type="match status" value="1"/>
</dbReference>